<evidence type="ECO:0000256" key="2">
    <source>
        <dbReference type="ARBA" id="ARBA00022737"/>
    </source>
</evidence>
<dbReference type="Proteomes" id="UP001642409">
    <property type="component" value="Unassembled WGS sequence"/>
</dbReference>
<dbReference type="SUPFAM" id="SSF52058">
    <property type="entry name" value="L domain-like"/>
    <property type="match status" value="1"/>
</dbReference>
<accession>A0AA86TUL3</accession>
<dbReference type="InterPro" id="IPR032675">
    <property type="entry name" value="LRR_dom_sf"/>
</dbReference>
<keyword evidence="2" id="KW-0677">Repeat</keyword>
<dbReference type="AlphaFoldDB" id="A0AA86TUL3"/>
<keyword evidence="5" id="KW-1185">Reference proteome</keyword>
<proteinExistence type="predicted"/>
<sequence length="229" mass="27040">MHSKQRTKQENYLLCLLISNEENLRDVYFVQNLLCEALIVDKCLMVNFSRAPLNVTHLWIKDCELKSIKGIKQMTNLVSLNISNNQLVDISQLQFLVNLKYLDASQNQIIYVYPLRFLQLTNINVNKNYIPQEQLQLIINLNVNQRAYLLRSMQKQLDVFQKLYYRQLLYIDKLLDTYSNIFSKQKSIEQHFSITKTKINKLLQQKVAQLTFIVTQTIIFIQNISGPFE</sequence>
<dbReference type="Gene3D" id="3.80.10.10">
    <property type="entry name" value="Ribonuclease Inhibitor"/>
    <property type="match status" value="1"/>
</dbReference>
<evidence type="ECO:0000256" key="1">
    <source>
        <dbReference type="ARBA" id="ARBA00022614"/>
    </source>
</evidence>
<keyword evidence="1" id="KW-0433">Leucine-rich repeat</keyword>
<reference evidence="3" key="1">
    <citation type="submission" date="2023-06" db="EMBL/GenBank/DDBJ databases">
        <authorList>
            <person name="Kurt Z."/>
        </authorList>
    </citation>
    <scope>NUCLEOTIDE SEQUENCE</scope>
</reference>
<dbReference type="InterPro" id="IPR001611">
    <property type="entry name" value="Leu-rich_rpt"/>
</dbReference>
<gene>
    <name evidence="3" type="ORF">HINF_LOCUS17055</name>
    <name evidence="4" type="ORF">HINF_LOCUS57619</name>
</gene>
<dbReference type="EMBL" id="CATOUU010000435">
    <property type="protein sequence ID" value="CAI9929410.1"/>
    <property type="molecule type" value="Genomic_DNA"/>
</dbReference>
<evidence type="ECO:0000313" key="4">
    <source>
        <dbReference type="EMBL" id="CAL6076292.1"/>
    </source>
</evidence>
<name>A0AA86TUL3_9EUKA</name>
<reference evidence="4 5" key="2">
    <citation type="submission" date="2024-07" db="EMBL/GenBank/DDBJ databases">
        <authorList>
            <person name="Akdeniz Z."/>
        </authorList>
    </citation>
    <scope>NUCLEOTIDE SEQUENCE [LARGE SCALE GENOMIC DNA]</scope>
</reference>
<dbReference type="EMBL" id="CAXDID020000319">
    <property type="protein sequence ID" value="CAL6076292.1"/>
    <property type="molecule type" value="Genomic_DNA"/>
</dbReference>
<evidence type="ECO:0000313" key="5">
    <source>
        <dbReference type="Proteomes" id="UP001642409"/>
    </source>
</evidence>
<protein>
    <submittedName>
        <fullName evidence="3">Leucine-rich repeat domain-containing protein</fullName>
    </submittedName>
    <submittedName>
        <fullName evidence="4">Leucine-rich_repeat domain-containing protein</fullName>
    </submittedName>
</protein>
<dbReference type="Pfam" id="PF12799">
    <property type="entry name" value="LRR_4"/>
    <property type="match status" value="1"/>
</dbReference>
<evidence type="ECO:0000313" key="3">
    <source>
        <dbReference type="EMBL" id="CAI9929410.1"/>
    </source>
</evidence>
<dbReference type="PROSITE" id="PS51450">
    <property type="entry name" value="LRR"/>
    <property type="match status" value="2"/>
</dbReference>
<organism evidence="3">
    <name type="scientific">Hexamita inflata</name>
    <dbReference type="NCBI Taxonomy" id="28002"/>
    <lineage>
        <taxon>Eukaryota</taxon>
        <taxon>Metamonada</taxon>
        <taxon>Diplomonadida</taxon>
        <taxon>Hexamitidae</taxon>
        <taxon>Hexamitinae</taxon>
        <taxon>Hexamita</taxon>
    </lineage>
</organism>
<dbReference type="InterPro" id="IPR025875">
    <property type="entry name" value="Leu-rich_rpt_4"/>
</dbReference>
<comment type="caution">
    <text evidence="3">The sequence shown here is derived from an EMBL/GenBank/DDBJ whole genome shotgun (WGS) entry which is preliminary data.</text>
</comment>